<accession>A0A0E9UWS2</accession>
<sequence>MVGVFGLVLTPRRTILIHSQERILCGVCM</sequence>
<dbReference type="EMBL" id="GBXM01038335">
    <property type="protein sequence ID" value="JAH70242.1"/>
    <property type="molecule type" value="Transcribed_RNA"/>
</dbReference>
<evidence type="ECO:0000313" key="1">
    <source>
        <dbReference type="EMBL" id="JAH70242.1"/>
    </source>
</evidence>
<name>A0A0E9UWS2_ANGAN</name>
<reference evidence="1" key="2">
    <citation type="journal article" date="2015" name="Fish Shellfish Immunol.">
        <title>Early steps in the European eel (Anguilla anguilla)-Vibrio vulnificus interaction in the gills: Role of the RtxA13 toxin.</title>
        <authorList>
            <person name="Callol A."/>
            <person name="Pajuelo D."/>
            <person name="Ebbesson L."/>
            <person name="Teles M."/>
            <person name="MacKenzie S."/>
            <person name="Amaro C."/>
        </authorList>
    </citation>
    <scope>NUCLEOTIDE SEQUENCE</scope>
</reference>
<dbReference type="AlphaFoldDB" id="A0A0E9UWS2"/>
<proteinExistence type="predicted"/>
<reference evidence="1" key="1">
    <citation type="submission" date="2014-11" db="EMBL/GenBank/DDBJ databases">
        <authorList>
            <person name="Amaro Gonzalez C."/>
        </authorList>
    </citation>
    <scope>NUCLEOTIDE SEQUENCE</scope>
</reference>
<protein>
    <submittedName>
        <fullName evidence="1">Uncharacterized protein</fullName>
    </submittedName>
</protein>
<organism evidence="1">
    <name type="scientific">Anguilla anguilla</name>
    <name type="common">European freshwater eel</name>
    <name type="synonym">Muraena anguilla</name>
    <dbReference type="NCBI Taxonomy" id="7936"/>
    <lineage>
        <taxon>Eukaryota</taxon>
        <taxon>Metazoa</taxon>
        <taxon>Chordata</taxon>
        <taxon>Craniata</taxon>
        <taxon>Vertebrata</taxon>
        <taxon>Euteleostomi</taxon>
        <taxon>Actinopterygii</taxon>
        <taxon>Neopterygii</taxon>
        <taxon>Teleostei</taxon>
        <taxon>Anguilliformes</taxon>
        <taxon>Anguillidae</taxon>
        <taxon>Anguilla</taxon>
    </lineage>
</organism>